<accession>A0A1D1UQ30</accession>
<protein>
    <recommendedName>
        <fullName evidence="15">Ion transport domain-containing protein</fullName>
    </recommendedName>
</protein>
<evidence type="ECO:0000313" key="16">
    <source>
        <dbReference type="EMBL" id="GAU91551.1"/>
    </source>
</evidence>
<evidence type="ECO:0000256" key="9">
    <source>
        <dbReference type="ARBA" id="ARBA00023136"/>
    </source>
</evidence>
<evidence type="ECO:0000256" key="3">
    <source>
        <dbReference type="ARBA" id="ARBA00022606"/>
    </source>
</evidence>
<keyword evidence="11" id="KW-0407">Ion channel</keyword>
<dbReference type="Pfam" id="PF00520">
    <property type="entry name" value="Ion_trans"/>
    <property type="match status" value="1"/>
</dbReference>
<comment type="subcellular location">
    <subcellularLocation>
        <location evidence="1">Membrane</location>
        <topology evidence="1">Multi-pass membrane protein</topology>
    </subcellularLocation>
</comment>
<evidence type="ECO:0000313" key="17">
    <source>
        <dbReference type="Proteomes" id="UP000186922"/>
    </source>
</evidence>
<feature type="transmembrane region" description="Helical" evidence="14">
    <location>
        <begin position="293"/>
        <end position="311"/>
    </location>
</feature>
<dbReference type="STRING" id="947166.A0A1D1UQ30"/>
<keyword evidence="9 14" id="KW-0472">Membrane</keyword>
<feature type="transmembrane region" description="Helical" evidence="14">
    <location>
        <begin position="403"/>
        <end position="426"/>
    </location>
</feature>
<keyword evidence="2" id="KW-0813">Transport</keyword>
<evidence type="ECO:0000256" key="6">
    <source>
        <dbReference type="ARBA" id="ARBA00022989"/>
    </source>
</evidence>
<dbReference type="SUPFAM" id="SSF48403">
    <property type="entry name" value="Ankyrin repeat"/>
    <property type="match status" value="1"/>
</dbReference>
<evidence type="ECO:0000256" key="12">
    <source>
        <dbReference type="PROSITE-ProRule" id="PRU00023"/>
    </source>
</evidence>
<evidence type="ECO:0000256" key="10">
    <source>
        <dbReference type="ARBA" id="ARBA00023180"/>
    </source>
</evidence>
<evidence type="ECO:0000256" key="5">
    <source>
        <dbReference type="ARBA" id="ARBA00022737"/>
    </source>
</evidence>
<dbReference type="GO" id="GO:0005216">
    <property type="term" value="F:monoatomic ion channel activity"/>
    <property type="evidence" value="ECO:0007669"/>
    <property type="project" value="InterPro"/>
</dbReference>
<reference evidence="16 17" key="1">
    <citation type="journal article" date="2016" name="Nat. Commun.">
        <title>Extremotolerant tardigrade genome and improved radiotolerance of human cultured cells by tardigrade-unique protein.</title>
        <authorList>
            <person name="Hashimoto T."/>
            <person name="Horikawa D.D."/>
            <person name="Saito Y."/>
            <person name="Kuwahara H."/>
            <person name="Kozuka-Hata H."/>
            <person name="Shin-I T."/>
            <person name="Minakuchi Y."/>
            <person name="Ohishi K."/>
            <person name="Motoyama A."/>
            <person name="Aizu T."/>
            <person name="Enomoto A."/>
            <person name="Kondo K."/>
            <person name="Tanaka S."/>
            <person name="Hara Y."/>
            <person name="Koshikawa S."/>
            <person name="Sagara H."/>
            <person name="Miura T."/>
            <person name="Yokobori S."/>
            <person name="Miyagawa K."/>
            <person name="Suzuki Y."/>
            <person name="Kubo T."/>
            <person name="Oyama M."/>
            <person name="Kohara Y."/>
            <person name="Fujiyama A."/>
            <person name="Arakawa K."/>
            <person name="Katayama T."/>
            <person name="Toyoda A."/>
            <person name="Kunieda T."/>
        </authorList>
    </citation>
    <scope>NUCLEOTIDE SEQUENCE [LARGE SCALE GENOMIC DNA]</scope>
    <source>
        <strain evidence="16 17">YOKOZUNA-1</strain>
    </source>
</reference>
<feature type="region of interest" description="Disordered" evidence="13">
    <location>
        <begin position="582"/>
        <end position="604"/>
    </location>
</feature>
<keyword evidence="5" id="KW-0677">Repeat</keyword>
<keyword evidence="7 12" id="KW-0040">ANK repeat</keyword>
<dbReference type="AlphaFoldDB" id="A0A1D1UQ30"/>
<evidence type="ECO:0000256" key="2">
    <source>
        <dbReference type="ARBA" id="ARBA00022448"/>
    </source>
</evidence>
<gene>
    <name evidence="16" type="primary">RvY_03783</name>
    <name evidence="16" type="synonym">RvY_03783.1</name>
    <name evidence="16" type="ORF">RvY_03783-1</name>
</gene>
<dbReference type="PROSITE" id="PS50297">
    <property type="entry name" value="ANK_REP_REGION"/>
    <property type="match status" value="2"/>
</dbReference>
<evidence type="ECO:0000256" key="13">
    <source>
        <dbReference type="SAM" id="MobiDB-lite"/>
    </source>
</evidence>
<keyword evidence="3" id="KW-0716">Sensory transduction</keyword>
<feature type="transmembrane region" description="Helical" evidence="14">
    <location>
        <begin position="224"/>
        <end position="246"/>
    </location>
</feature>
<feature type="transmembrane region" description="Helical" evidence="14">
    <location>
        <begin position="331"/>
        <end position="348"/>
    </location>
</feature>
<feature type="repeat" description="ANK" evidence="12">
    <location>
        <begin position="46"/>
        <end position="78"/>
    </location>
</feature>
<dbReference type="PROSITE" id="PS50088">
    <property type="entry name" value="ANK_REPEAT"/>
    <property type="match status" value="2"/>
</dbReference>
<feature type="repeat" description="ANK" evidence="12">
    <location>
        <begin position="12"/>
        <end position="33"/>
    </location>
</feature>
<keyword evidence="17" id="KW-1185">Reference proteome</keyword>
<dbReference type="PANTHER" id="PTHR47143">
    <property type="entry name" value="TRANSIENT RECEPTOR POTENTIAL CATION CHANNEL PROTEIN PAINLESS"/>
    <property type="match status" value="1"/>
</dbReference>
<keyword evidence="6 14" id="KW-1133">Transmembrane helix</keyword>
<evidence type="ECO:0000256" key="8">
    <source>
        <dbReference type="ARBA" id="ARBA00023065"/>
    </source>
</evidence>
<dbReference type="InterPro" id="IPR052076">
    <property type="entry name" value="TRP_cation_channel"/>
</dbReference>
<evidence type="ECO:0000259" key="15">
    <source>
        <dbReference type="Pfam" id="PF00520"/>
    </source>
</evidence>
<dbReference type="Pfam" id="PF00023">
    <property type="entry name" value="Ank"/>
    <property type="match status" value="1"/>
</dbReference>
<feature type="compositionally biased region" description="Polar residues" evidence="13">
    <location>
        <begin position="587"/>
        <end position="597"/>
    </location>
</feature>
<dbReference type="OrthoDB" id="1661883at2759"/>
<name>A0A1D1UQ30_RAMVA</name>
<evidence type="ECO:0000256" key="4">
    <source>
        <dbReference type="ARBA" id="ARBA00022692"/>
    </source>
</evidence>
<keyword evidence="10" id="KW-0325">Glycoprotein</keyword>
<sequence length="604" mass="69344">MAKGALIHRDFSGRTPLHLAARHDYQEAAQILLAHYKHLRDTFDRDGNTALHLAAANNASKAVKYLLDAKAVLSMNQLQQTALDIAIQHKHSQTANAMIQHDRWREILQRPSVLYRRPILGLIEHLPETMMGALDRCVVKAPCDTMSKDFYIHFDFRLLEPPNLLSNAIDETAALQSADVHEPLLALNAMVQHGRCELLQHPVCSSLLNKKWASYGIYSHGIQVVIYAIYLSLLTYLVCGGVRTALVPTLKMQTIDNIKTHYDPEFDSGNLPHLNRSAGICTQDWQSYQKVSGFYPVANLMVLMFALFNMVKESAQFASQRKKYLKEYVNYLEWILYICTAVFVLGFYDEEEQFFGWSTRWQFGAWAIFLAWFTFMLYLQRFGLMGIYVVMFLGILKTLLRAMLVFSFLIVAFALAFHVLLPIMLYPNDPQFYRTPDLRIDLSGLRTPHLNMIPSILRISTMGLGDLDMVSNYIYPSTDGQLPFPNTTYIFLWMVIIAISILLMNLMIGLAVGDIEKVQASATLRRIAMQVELHTNLERRLPGWILSRVNDIQEDRFYPNRCTGNFRRIWFITQDPTETLTEHNGHSGFQHSQMTNEMSKHKTK</sequence>
<evidence type="ECO:0000256" key="1">
    <source>
        <dbReference type="ARBA" id="ARBA00004141"/>
    </source>
</evidence>
<comment type="caution">
    <text evidence="16">The sequence shown here is derived from an EMBL/GenBank/DDBJ whole genome shotgun (WGS) entry which is preliminary data.</text>
</comment>
<dbReference type="Gene3D" id="1.25.40.20">
    <property type="entry name" value="Ankyrin repeat-containing domain"/>
    <property type="match status" value="1"/>
</dbReference>
<dbReference type="Pfam" id="PF12796">
    <property type="entry name" value="Ank_2"/>
    <property type="match status" value="1"/>
</dbReference>
<evidence type="ECO:0000256" key="7">
    <source>
        <dbReference type="ARBA" id="ARBA00023043"/>
    </source>
</evidence>
<keyword evidence="4 14" id="KW-0812">Transmembrane</keyword>
<dbReference type="SMART" id="SM00248">
    <property type="entry name" value="ANK"/>
    <property type="match status" value="3"/>
</dbReference>
<dbReference type="GO" id="GO:1902495">
    <property type="term" value="C:transmembrane transporter complex"/>
    <property type="evidence" value="ECO:0007669"/>
    <property type="project" value="TreeGrafter"/>
</dbReference>
<feature type="transmembrane region" description="Helical" evidence="14">
    <location>
        <begin position="490"/>
        <end position="512"/>
    </location>
</feature>
<proteinExistence type="predicted"/>
<feature type="transmembrane region" description="Helical" evidence="14">
    <location>
        <begin position="368"/>
        <end position="396"/>
    </location>
</feature>
<keyword evidence="8" id="KW-0406">Ion transport</keyword>
<evidence type="ECO:0000256" key="11">
    <source>
        <dbReference type="ARBA" id="ARBA00023303"/>
    </source>
</evidence>
<evidence type="ECO:0000256" key="14">
    <source>
        <dbReference type="SAM" id="Phobius"/>
    </source>
</evidence>
<dbReference type="EMBL" id="BDGG01000002">
    <property type="protein sequence ID" value="GAU91551.1"/>
    <property type="molecule type" value="Genomic_DNA"/>
</dbReference>
<dbReference type="PANTHER" id="PTHR47143:SF1">
    <property type="entry name" value="ION_TRANS DOMAIN-CONTAINING PROTEIN"/>
    <property type="match status" value="1"/>
</dbReference>
<dbReference type="InterPro" id="IPR036770">
    <property type="entry name" value="Ankyrin_rpt-contain_sf"/>
</dbReference>
<feature type="domain" description="Ion transport" evidence="15">
    <location>
        <begin position="288"/>
        <end position="521"/>
    </location>
</feature>
<dbReference type="InterPro" id="IPR005821">
    <property type="entry name" value="Ion_trans_dom"/>
</dbReference>
<dbReference type="InterPro" id="IPR002110">
    <property type="entry name" value="Ankyrin_rpt"/>
</dbReference>
<organism evidence="16 17">
    <name type="scientific">Ramazzottius varieornatus</name>
    <name type="common">Water bear</name>
    <name type="synonym">Tardigrade</name>
    <dbReference type="NCBI Taxonomy" id="947166"/>
    <lineage>
        <taxon>Eukaryota</taxon>
        <taxon>Metazoa</taxon>
        <taxon>Ecdysozoa</taxon>
        <taxon>Tardigrada</taxon>
        <taxon>Eutardigrada</taxon>
        <taxon>Parachela</taxon>
        <taxon>Hypsibioidea</taxon>
        <taxon>Ramazzottiidae</taxon>
        <taxon>Ramazzottius</taxon>
    </lineage>
</organism>
<dbReference type="Proteomes" id="UP000186922">
    <property type="component" value="Unassembled WGS sequence"/>
</dbReference>